<sequence>MAVIFEYFRAPDRGAALRLLKSPEGVPEAPGTAADSVETKRIDPTVVLGQLLAQVLGVPWDAGLVPSSLVWPQGEPEPDEDGGFAEDDPWSSGVTVEELGDVLRDGLAGIADADLPVVAGRWAGIGELGDDPDPEELTGLLGELVALARRAQGAGEHLYSWCCV</sequence>
<comment type="caution">
    <text evidence="2">The sequence shown here is derived from an EMBL/GenBank/DDBJ whole genome shotgun (WGS) entry which is preliminary data.</text>
</comment>
<keyword evidence="3" id="KW-1185">Reference proteome</keyword>
<evidence type="ECO:0000313" key="2">
    <source>
        <dbReference type="EMBL" id="MQY09062.1"/>
    </source>
</evidence>
<protein>
    <recommendedName>
        <fullName evidence="4">DUF1877 family protein</fullName>
    </recommendedName>
</protein>
<evidence type="ECO:0008006" key="4">
    <source>
        <dbReference type="Google" id="ProtNLM"/>
    </source>
</evidence>
<dbReference type="OrthoDB" id="3537879at2"/>
<proteinExistence type="predicted"/>
<evidence type="ECO:0000313" key="3">
    <source>
        <dbReference type="Proteomes" id="UP000487268"/>
    </source>
</evidence>
<evidence type="ECO:0000256" key="1">
    <source>
        <dbReference type="SAM" id="MobiDB-lite"/>
    </source>
</evidence>
<organism evidence="2 3">
    <name type="scientific">Actinomadura macrotermitis</name>
    <dbReference type="NCBI Taxonomy" id="2585200"/>
    <lineage>
        <taxon>Bacteria</taxon>
        <taxon>Bacillati</taxon>
        <taxon>Actinomycetota</taxon>
        <taxon>Actinomycetes</taxon>
        <taxon>Streptosporangiales</taxon>
        <taxon>Thermomonosporaceae</taxon>
        <taxon>Actinomadura</taxon>
    </lineage>
</organism>
<dbReference type="RefSeq" id="WP_153540440.1">
    <property type="nucleotide sequence ID" value="NZ_WEGH01000005.1"/>
</dbReference>
<gene>
    <name evidence="2" type="ORF">ACRB68_71740</name>
</gene>
<reference evidence="2 3" key="1">
    <citation type="submission" date="2019-10" db="EMBL/GenBank/DDBJ databases">
        <title>Actinomadura rubteroloni sp. nov. and Actinomadura macrotermitis sp. nov., isolated from the gut of fungus growing-termite Macrotermes natalensis.</title>
        <authorList>
            <person name="Benndorf R."/>
            <person name="Martin K."/>
            <person name="Kuefner M."/>
            <person name="De Beer W."/>
            <person name="Kaster A.-K."/>
            <person name="Vollmers J."/>
            <person name="Poulsen M."/>
            <person name="Beemelmanns C."/>
        </authorList>
    </citation>
    <scope>NUCLEOTIDE SEQUENCE [LARGE SCALE GENOMIC DNA]</scope>
    <source>
        <strain evidence="2 3">RB68</strain>
    </source>
</reference>
<dbReference type="AlphaFoldDB" id="A0A7K0C7H4"/>
<dbReference type="Proteomes" id="UP000487268">
    <property type="component" value="Unassembled WGS sequence"/>
</dbReference>
<name>A0A7K0C7H4_9ACTN</name>
<dbReference type="EMBL" id="WEGH01000005">
    <property type="protein sequence ID" value="MQY09062.1"/>
    <property type="molecule type" value="Genomic_DNA"/>
</dbReference>
<feature type="compositionally biased region" description="Acidic residues" evidence="1">
    <location>
        <begin position="76"/>
        <end position="89"/>
    </location>
</feature>
<feature type="region of interest" description="Disordered" evidence="1">
    <location>
        <begin position="72"/>
        <end position="91"/>
    </location>
</feature>
<accession>A0A7K0C7H4</accession>